<dbReference type="SUPFAM" id="SSF102114">
    <property type="entry name" value="Radical SAM enzymes"/>
    <property type="match status" value="1"/>
</dbReference>
<feature type="domain" description="B12-binding" evidence="8">
    <location>
        <begin position="5"/>
        <end position="147"/>
    </location>
</feature>
<evidence type="ECO:0000259" key="8">
    <source>
        <dbReference type="PROSITE" id="PS51332"/>
    </source>
</evidence>
<keyword evidence="2" id="KW-0489">Methyltransferase</keyword>
<dbReference type="Proteomes" id="UP001179121">
    <property type="component" value="Chromosome"/>
</dbReference>
<dbReference type="EMBL" id="OX365700">
    <property type="protein sequence ID" value="CAI4032986.1"/>
    <property type="molecule type" value="Genomic_DNA"/>
</dbReference>
<dbReference type="InterPro" id="IPR034466">
    <property type="entry name" value="Methyltransferase_Class_B"/>
</dbReference>
<dbReference type="GO" id="GO:0051539">
    <property type="term" value="F:4 iron, 4 sulfur cluster binding"/>
    <property type="evidence" value="ECO:0007669"/>
    <property type="project" value="UniProtKB-KW"/>
</dbReference>
<dbReference type="PROSITE" id="PS51332">
    <property type="entry name" value="B12_BINDING"/>
    <property type="match status" value="1"/>
</dbReference>
<dbReference type="PANTHER" id="PTHR43409:SF7">
    <property type="entry name" value="BLL1977 PROTEIN"/>
    <property type="match status" value="1"/>
</dbReference>
<evidence type="ECO:0000259" key="9">
    <source>
        <dbReference type="PROSITE" id="PS51918"/>
    </source>
</evidence>
<dbReference type="CDD" id="cd01335">
    <property type="entry name" value="Radical_SAM"/>
    <property type="match status" value="1"/>
</dbReference>
<dbReference type="GO" id="GO:0031419">
    <property type="term" value="F:cobalamin binding"/>
    <property type="evidence" value="ECO:0007669"/>
    <property type="project" value="InterPro"/>
</dbReference>
<dbReference type="InterPro" id="IPR023404">
    <property type="entry name" value="rSAM_horseshoe"/>
</dbReference>
<sequence length="441" mass="49352">MHVTLIFPGVALPGFDSFKKKPTIEANFIDHGLASLSAAAKAQGHTVDLIDLRTLSGWGQFREEVARRTTRVWGVTSWSLHYPDAARAIRIIKEEKEDAVVVFGGVHATVQFQQVSSNRLIDHILTQEGEISFPKLLAKLERGEPVDRVIVGEPPVLDEIPWVDRDLFDMTGELQTPMVPSLPTPFVTTNAGRGCPFKCNFCQPAERAVFGNRVKMRSQENVVNELRVLKHRFHFRSWMAHDDLFFINHRWTREFCRQYRAAGFTEPYICQMRADLICRYPDVVTQMAETGLAWAMIGFESGSQRILDLFEKETTVEENLKAAAICKEAGVRVWANIMFGAPGETRSETADTVRMVWKIKPDHLSTSFFTPTPGSGMAAELEQQGLIMVDPYNGSCRTPNEAKVKHVDYDWLSKAVALAHQGGPESQLAALGGLAPGRENP</sequence>
<keyword evidence="7" id="KW-0411">Iron-sulfur</keyword>
<evidence type="ECO:0000256" key="4">
    <source>
        <dbReference type="ARBA" id="ARBA00022691"/>
    </source>
</evidence>
<dbReference type="RefSeq" id="WP_289269806.1">
    <property type="nucleotide sequence ID" value="NZ_OX365700.1"/>
</dbReference>
<keyword evidence="11" id="KW-1185">Reference proteome</keyword>
<dbReference type="InterPro" id="IPR006158">
    <property type="entry name" value="Cobalamin-bd"/>
</dbReference>
<dbReference type="GO" id="GO:0003824">
    <property type="term" value="F:catalytic activity"/>
    <property type="evidence" value="ECO:0007669"/>
    <property type="project" value="InterPro"/>
</dbReference>
<evidence type="ECO:0000256" key="5">
    <source>
        <dbReference type="ARBA" id="ARBA00022723"/>
    </source>
</evidence>
<name>A0AA86T7A0_9BACT</name>
<dbReference type="CDD" id="cd02068">
    <property type="entry name" value="radical_SAM_B12_BD"/>
    <property type="match status" value="1"/>
</dbReference>
<dbReference type="SFLD" id="SFLDS00029">
    <property type="entry name" value="Radical_SAM"/>
    <property type="match status" value="1"/>
</dbReference>
<dbReference type="InterPro" id="IPR051198">
    <property type="entry name" value="BchE-like"/>
</dbReference>
<keyword evidence="5" id="KW-0479">Metal-binding</keyword>
<dbReference type="Pfam" id="PF02310">
    <property type="entry name" value="B12-binding"/>
    <property type="match status" value="1"/>
</dbReference>
<dbReference type="Pfam" id="PF04055">
    <property type="entry name" value="Radical_SAM"/>
    <property type="match status" value="1"/>
</dbReference>
<dbReference type="SMART" id="SM00729">
    <property type="entry name" value="Elp3"/>
    <property type="match status" value="1"/>
</dbReference>
<dbReference type="AlphaFoldDB" id="A0AA86T7A0"/>
<evidence type="ECO:0000256" key="7">
    <source>
        <dbReference type="ARBA" id="ARBA00023014"/>
    </source>
</evidence>
<dbReference type="PANTHER" id="PTHR43409">
    <property type="entry name" value="ANAEROBIC MAGNESIUM-PROTOPORPHYRIN IX MONOMETHYL ESTER CYCLASE-RELATED"/>
    <property type="match status" value="1"/>
</dbReference>
<evidence type="ECO:0000313" key="10">
    <source>
        <dbReference type="EMBL" id="CAI4032986.1"/>
    </source>
</evidence>
<evidence type="ECO:0000313" key="11">
    <source>
        <dbReference type="Proteomes" id="UP001179121"/>
    </source>
</evidence>
<dbReference type="Gene3D" id="3.80.30.20">
    <property type="entry name" value="tm_1862 like domain"/>
    <property type="match status" value="1"/>
</dbReference>
<dbReference type="KEGG" id="nti:DNFV4_03416"/>
<accession>A0AA86T7A0</accession>
<evidence type="ECO:0000256" key="1">
    <source>
        <dbReference type="ARBA" id="ARBA00001966"/>
    </source>
</evidence>
<dbReference type="InterPro" id="IPR007197">
    <property type="entry name" value="rSAM"/>
</dbReference>
<dbReference type="PROSITE" id="PS51918">
    <property type="entry name" value="RADICAL_SAM"/>
    <property type="match status" value="1"/>
</dbReference>
<dbReference type="GO" id="GO:0046872">
    <property type="term" value="F:metal ion binding"/>
    <property type="evidence" value="ECO:0007669"/>
    <property type="project" value="UniProtKB-KW"/>
</dbReference>
<evidence type="ECO:0000256" key="6">
    <source>
        <dbReference type="ARBA" id="ARBA00023004"/>
    </source>
</evidence>
<keyword evidence="4" id="KW-0949">S-adenosyl-L-methionine</keyword>
<feature type="domain" description="Radical SAM core" evidence="9">
    <location>
        <begin position="179"/>
        <end position="408"/>
    </location>
</feature>
<dbReference type="SFLD" id="SFLDG01123">
    <property type="entry name" value="methyltransferase_(Class_B)"/>
    <property type="match status" value="1"/>
</dbReference>
<evidence type="ECO:0000256" key="2">
    <source>
        <dbReference type="ARBA" id="ARBA00022603"/>
    </source>
</evidence>
<keyword evidence="3" id="KW-0808">Transferase</keyword>
<proteinExistence type="predicted"/>
<dbReference type="InterPro" id="IPR006638">
    <property type="entry name" value="Elp3/MiaA/NifB-like_rSAM"/>
</dbReference>
<organism evidence="10 11">
    <name type="scientific">Nitrospira tepida</name>
    <dbReference type="NCBI Taxonomy" id="2973512"/>
    <lineage>
        <taxon>Bacteria</taxon>
        <taxon>Pseudomonadati</taxon>
        <taxon>Nitrospirota</taxon>
        <taxon>Nitrospiria</taxon>
        <taxon>Nitrospirales</taxon>
        <taxon>Nitrospiraceae</taxon>
        <taxon>Nitrospira</taxon>
    </lineage>
</organism>
<keyword evidence="6" id="KW-0408">Iron</keyword>
<dbReference type="SFLD" id="SFLDG01082">
    <property type="entry name" value="B12-binding_domain_containing"/>
    <property type="match status" value="1"/>
</dbReference>
<comment type="cofactor">
    <cofactor evidence="1">
        <name>[4Fe-4S] cluster</name>
        <dbReference type="ChEBI" id="CHEBI:49883"/>
    </cofactor>
</comment>
<dbReference type="Gene3D" id="3.40.50.280">
    <property type="entry name" value="Cobalamin-binding domain"/>
    <property type="match status" value="1"/>
</dbReference>
<dbReference type="InterPro" id="IPR058240">
    <property type="entry name" value="rSAM_sf"/>
</dbReference>
<gene>
    <name evidence="10" type="ORF">DNFV4_03416</name>
</gene>
<reference evidence="10" key="1">
    <citation type="submission" date="2022-10" db="EMBL/GenBank/DDBJ databases">
        <authorList>
            <person name="Koch H."/>
        </authorList>
    </citation>
    <scope>NUCLEOTIDE SEQUENCE</scope>
    <source>
        <strain evidence="10">DNF</strain>
    </source>
</reference>
<evidence type="ECO:0000256" key="3">
    <source>
        <dbReference type="ARBA" id="ARBA00022679"/>
    </source>
</evidence>
<protein>
    <submittedName>
        <fullName evidence="10">B12-binding domain-containing radical SAM protein</fullName>
    </submittedName>
</protein>